<organism evidence="2 3">
    <name type="scientific">Rhodococcus wratislaviensis</name>
    <name type="common">Tsukamurella wratislaviensis</name>
    <dbReference type="NCBI Taxonomy" id="44752"/>
    <lineage>
        <taxon>Bacteria</taxon>
        <taxon>Bacillati</taxon>
        <taxon>Actinomycetota</taxon>
        <taxon>Actinomycetes</taxon>
        <taxon>Mycobacteriales</taxon>
        <taxon>Nocardiaceae</taxon>
        <taxon>Rhodococcus</taxon>
    </lineage>
</organism>
<reference evidence="2 3" key="1">
    <citation type="submission" date="2018-11" db="EMBL/GenBank/DDBJ databases">
        <title>Microbial catabolism of amino acid.</title>
        <authorList>
            <person name="Hibi M."/>
            <person name="Ogawa J."/>
        </authorList>
    </citation>
    <scope>NUCLEOTIDE SEQUENCE [LARGE SCALE GENOMIC DNA]</scope>
    <source>
        <strain evidence="2 3">C31-06</strain>
    </source>
</reference>
<sequence length="87" mass="9192">MCGNIDLCREHRDPSRGDWSGRCLGDEGASPEGQVGSHCHASATADVRKAKCPATKVDQRIPRGQDFVVYPCCAGKSGGVGPHLLTN</sequence>
<name>A0A402BZQ2_RHOWR</name>
<dbReference type="EMBL" id="BHYM01000005">
    <property type="protein sequence ID" value="GCE36814.1"/>
    <property type="molecule type" value="Genomic_DNA"/>
</dbReference>
<gene>
    <name evidence="2" type="ORF">Rhow_005814</name>
</gene>
<feature type="region of interest" description="Disordered" evidence="1">
    <location>
        <begin position="11"/>
        <end position="40"/>
    </location>
</feature>
<evidence type="ECO:0000313" key="3">
    <source>
        <dbReference type="Proteomes" id="UP000287519"/>
    </source>
</evidence>
<proteinExistence type="predicted"/>
<dbReference type="AlphaFoldDB" id="A0A402BZQ2"/>
<evidence type="ECO:0000256" key="1">
    <source>
        <dbReference type="SAM" id="MobiDB-lite"/>
    </source>
</evidence>
<dbReference type="Proteomes" id="UP000287519">
    <property type="component" value="Unassembled WGS sequence"/>
</dbReference>
<evidence type="ECO:0000313" key="2">
    <source>
        <dbReference type="EMBL" id="GCE36814.1"/>
    </source>
</evidence>
<protein>
    <submittedName>
        <fullName evidence="2">Uncharacterized protein</fullName>
    </submittedName>
</protein>
<accession>A0A402BZQ2</accession>
<keyword evidence="3" id="KW-1185">Reference proteome</keyword>
<comment type="caution">
    <text evidence="2">The sequence shown here is derived from an EMBL/GenBank/DDBJ whole genome shotgun (WGS) entry which is preliminary data.</text>
</comment>